<dbReference type="AlphaFoldDB" id="A0A9P6XNA1"/>
<evidence type="ECO:0000256" key="1">
    <source>
        <dbReference type="SAM" id="MobiDB-lite"/>
    </source>
</evidence>
<dbReference type="Proteomes" id="UP000740926">
    <property type="component" value="Unassembled WGS sequence"/>
</dbReference>
<evidence type="ECO:0000313" key="3">
    <source>
        <dbReference type="Proteomes" id="UP000740926"/>
    </source>
</evidence>
<proteinExistence type="predicted"/>
<feature type="compositionally biased region" description="Basic residues" evidence="1">
    <location>
        <begin position="33"/>
        <end position="49"/>
    </location>
</feature>
<organism evidence="2 3">
    <name type="scientific">Rhizopus delemar</name>
    <dbReference type="NCBI Taxonomy" id="936053"/>
    <lineage>
        <taxon>Eukaryota</taxon>
        <taxon>Fungi</taxon>
        <taxon>Fungi incertae sedis</taxon>
        <taxon>Mucoromycota</taxon>
        <taxon>Mucoromycotina</taxon>
        <taxon>Mucoromycetes</taxon>
        <taxon>Mucorales</taxon>
        <taxon>Mucorineae</taxon>
        <taxon>Rhizopodaceae</taxon>
        <taxon>Rhizopus</taxon>
    </lineage>
</organism>
<evidence type="ECO:0000313" key="2">
    <source>
        <dbReference type="EMBL" id="KAG1527889.1"/>
    </source>
</evidence>
<protein>
    <submittedName>
        <fullName evidence="2">Uncharacterized protein</fullName>
    </submittedName>
</protein>
<name>A0A9P6XNA1_9FUNG</name>
<dbReference type="EMBL" id="JAANIU010016840">
    <property type="protein sequence ID" value="KAG1527889.1"/>
    <property type="molecule type" value="Genomic_DNA"/>
</dbReference>
<reference evidence="2 3" key="1">
    <citation type="journal article" date="2020" name="Microb. Genom.">
        <title>Genetic diversity of clinical and environmental Mucorales isolates obtained from an investigation of mucormycosis cases among solid organ transplant recipients.</title>
        <authorList>
            <person name="Nguyen M.H."/>
            <person name="Kaul D."/>
            <person name="Muto C."/>
            <person name="Cheng S.J."/>
            <person name="Richter R.A."/>
            <person name="Bruno V.M."/>
            <person name="Liu G."/>
            <person name="Beyhan S."/>
            <person name="Sundermann A.J."/>
            <person name="Mounaud S."/>
            <person name="Pasculle A.W."/>
            <person name="Nierman W.C."/>
            <person name="Driscoll E."/>
            <person name="Cumbie R."/>
            <person name="Clancy C.J."/>
            <person name="Dupont C.L."/>
        </authorList>
    </citation>
    <scope>NUCLEOTIDE SEQUENCE [LARGE SCALE GENOMIC DNA]</scope>
    <source>
        <strain evidence="2 3">GL24</strain>
    </source>
</reference>
<comment type="caution">
    <text evidence="2">The sequence shown here is derived from an EMBL/GenBank/DDBJ whole genome shotgun (WGS) entry which is preliminary data.</text>
</comment>
<feature type="compositionally biased region" description="Low complexity" evidence="1">
    <location>
        <begin position="1"/>
        <end position="23"/>
    </location>
</feature>
<feature type="region of interest" description="Disordered" evidence="1">
    <location>
        <begin position="1"/>
        <end position="78"/>
    </location>
</feature>
<accession>A0A9P6XNA1</accession>
<keyword evidence="3" id="KW-1185">Reference proteome</keyword>
<gene>
    <name evidence="2" type="ORF">G6F50_018278</name>
</gene>
<feature type="compositionally biased region" description="Basic and acidic residues" evidence="1">
    <location>
        <begin position="50"/>
        <end position="70"/>
    </location>
</feature>
<sequence length="78" mass="8324">MAGPTAVVRHAATAPAGARPGAAIQLTDSARPARIRRAGSNRPRLRPTRRGTDRTDRAPRARPRPDRDAAGWRSGSCC</sequence>